<keyword evidence="3" id="KW-0812">Transmembrane</keyword>
<feature type="transmembrane region" description="Helical" evidence="3">
    <location>
        <begin position="718"/>
        <end position="740"/>
    </location>
</feature>
<sequence length="856" mass="94463">MPSLHFGGSPYGHVKPPLLQALSLKRKKSRVAVTAAAAVFKVFTNSRGRDAILRQGVKYRNMFHAGSGLVRERQPGEEVTQEKGWVTDEESEHSETEESEEEVVPVVVKAEDEVERLEAEQETIEEAEVSVVAAEEESTMNLIHEAEEVANTDLLKLEISLAEKEIPQAPVPHALAVHVKEEIGEAEVLSAQESTSERPIGELVEQDTPEVALPKEAGQQVPDELLVAVVEQVEEQEPVTEDKFADAVLVPEPQLELVLEPTQPEPLSLASVMNLLEPAEREPLTFSTVINTLQQSKLMPAPSMVAMEVVETSMPEPFNPMAVMEIADAQQPKTILEVNEAEVSPLDDIPGEIQVQQEDIKADNIDILGEIQVAQEDIKTVDIEQQTEAEIQEALVELEETKDLSEESTLEVEMADISPNSTIGREPEVQETAPMIQPPFLPSIDPTLEVQVEELTEEIVEKSLPIHVQVISPQPPQDTPVSAISEKHSEQLFDEYDETELNEDEEPEVEVELENLELKGSLEFTPSHMFKLTLPIPSSVNSPSPSTVVLCVKPEQTLLDLQKLIQVELYTTTGSRHISFTTPSIEPPDHTTEIVFKPDSTGFATNDRENSILRRPSCSDPSKFSSKPTCLSTRWSLSTEIGAFIGDISRRQCFDIGISHTSDKPPSTTIRISLPSFNDRTLHQRAQLRNLAPNLSSLSALKLECDAAVQRTAQKRSILTLAMSGFACLLLPLIFITFAYLSQSGLLSSFHNSQPGELRLSYPVTTYIVAGLGDILLLAGFAYLWSVYRTTGRAPDLATVHKVYSERGFDVAKWEELQTENMKLCSEIRRVAAEYGVTWGDEVGQTKETGTAATAA</sequence>
<protein>
    <submittedName>
        <fullName evidence="4">Uncharacterized protein</fullName>
    </submittedName>
</protein>
<dbReference type="Proteomes" id="UP000267821">
    <property type="component" value="Unassembled WGS sequence"/>
</dbReference>
<name>A0A3N4LKG8_9PEZI</name>
<feature type="compositionally biased region" description="Acidic residues" evidence="2">
    <location>
        <begin position="87"/>
        <end position="101"/>
    </location>
</feature>
<keyword evidence="3" id="KW-1133">Transmembrane helix</keyword>
<dbReference type="InParanoid" id="A0A3N4LKG8"/>
<gene>
    <name evidence="4" type="ORF">L211DRAFT_849932</name>
</gene>
<feature type="coiled-coil region" evidence="1">
    <location>
        <begin position="381"/>
        <end position="408"/>
    </location>
</feature>
<evidence type="ECO:0000256" key="3">
    <source>
        <dbReference type="SAM" id="Phobius"/>
    </source>
</evidence>
<dbReference type="EMBL" id="ML121547">
    <property type="protein sequence ID" value="RPB23310.1"/>
    <property type="molecule type" value="Genomic_DNA"/>
</dbReference>
<evidence type="ECO:0000313" key="5">
    <source>
        <dbReference type="Proteomes" id="UP000267821"/>
    </source>
</evidence>
<dbReference type="AlphaFoldDB" id="A0A3N4LKG8"/>
<feature type="region of interest" description="Disordered" evidence="2">
    <location>
        <begin position="71"/>
        <end position="101"/>
    </location>
</feature>
<evidence type="ECO:0000256" key="1">
    <source>
        <dbReference type="SAM" id="Coils"/>
    </source>
</evidence>
<feature type="transmembrane region" description="Helical" evidence="3">
    <location>
        <begin position="760"/>
        <end position="785"/>
    </location>
</feature>
<keyword evidence="5" id="KW-1185">Reference proteome</keyword>
<dbReference type="OrthoDB" id="278338at2759"/>
<keyword evidence="3" id="KW-0472">Membrane</keyword>
<keyword evidence="1" id="KW-0175">Coiled coil</keyword>
<feature type="coiled-coil region" evidence="1">
    <location>
        <begin position="107"/>
        <end position="137"/>
    </location>
</feature>
<evidence type="ECO:0000313" key="4">
    <source>
        <dbReference type="EMBL" id="RPB23310.1"/>
    </source>
</evidence>
<reference evidence="4 5" key="1">
    <citation type="journal article" date="2018" name="Nat. Ecol. Evol.">
        <title>Pezizomycetes genomes reveal the molecular basis of ectomycorrhizal truffle lifestyle.</title>
        <authorList>
            <person name="Murat C."/>
            <person name="Payen T."/>
            <person name="Noel B."/>
            <person name="Kuo A."/>
            <person name="Morin E."/>
            <person name="Chen J."/>
            <person name="Kohler A."/>
            <person name="Krizsan K."/>
            <person name="Balestrini R."/>
            <person name="Da Silva C."/>
            <person name="Montanini B."/>
            <person name="Hainaut M."/>
            <person name="Levati E."/>
            <person name="Barry K.W."/>
            <person name="Belfiori B."/>
            <person name="Cichocki N."/>
            <person name="Clum A."/>
            <person name="Dockter R.B."/>
            <person name="Fauchery L."/>
            <person name="Guy J."/>
            <person name="Iotti M."/>
            <person name="Le Tacon F."/>
            <person name="Lindquist E.A."/>
            <person name="Lipzen A."/>
            <person name="Malagnac F."/>
            <person name="Mello A."/>
            <person name="Molinier V."/>
            <person name="Miyauchi S."/>
            <person name="Poulain J."/>
            <person name="Riccioni C."/>
            <person name="Rubini A."/>
            <person name="Sitrit Y."/>
            <person name="Splivallo R."/>
            <person name="Traeger S."/>
            <person name="Wang M."/>
            <person name="Zifcakova L."/>
            <person name="Wipf D."/>
            <person name="Zambonelli A."/>
            <person name="Paolocci F."/>
            <person name="Nowrousian M."/>
            <person name="Ottonello S."/>
            <person name="Baldrian P."/>
            <person name="Spatafora J.W."/>
            <person name="Henrissat B."/>
            <person name="Nagy L.G."/>
            <person name="Aury J.M."/>
            <person name="Wincker P."/>
            <person name="Grigoriev I.V."/>
            <person name="Bonfante P."/>
            <person name="Martin F.M."/>
        </authorList>
    </citation>
    <scope>NUCLEOTIDE SEQUENCE [LARGE SCALE GENOMIC DNA]</scope>
    <source>
        <strain evidence="4 5">ATCC MYA-4762</strain>
    </source>
</reference>
<evidence type="ECO:0000256" key="2">
    <source>
        <dbReference type="SAM" id="MobiDB-lite"/>
    </source>
</evidence>
<proteinExistence type="predicted"/>
<organism evidence="4 5">
    <name type="scientific">Terfezia boudieri ATCC MYA-4762</name>
    <dbReference type="NCBI Taxonomy" id="1051890"/>
    <lineage>
        <taxon>Eukaryota</taxon>
        <taxon>Fungi</taxon>
        <taxon>Dikarya</taxon>
        <taxon>Ascomycota</taxon>
        <taxon>Pezizomycotina</taxon>
        <taxon>Pezizomycetes</taxon>
        <taxon>Pezizales</taxon>
        <taxon>Pezizaceae</taxon>
        <taxon>Terfezia</taxon>
    </lineage>
</organism>
<dbReference type="STRING" id="1051890.A0A3N4LKG8"/>
<accession>A0A3N4LKG8</accession>